<keyword evidence="4 10" id="KW-0813">Transport</keyword>
<accession>A0A1F7WC55</accession>
<keyword evidence="8 10" id="KW-0139">CF(1)</keyword>
<dbReference type="EMBL" id="MGFG01000032">
    <property type="protein sequence ID" value="OGM00382.1"/>
    <property type="molecule type" value="Genomic_DNA"/>
</dbReference>
<dbReference type="InterPro" id="IPR035968">
    <property type="entry name" value="ATP_synth_F1_ATPase_gsu"/>
</dbReference>
<dbReference type="Proteomes" id="UP000176988">
    <property type="component" value="Unassembled WGS sequence"/>
</dbReference>
<proteinExistence type="inferred from homology"/>
<keyword evidence="7 10" id="KW-0472">Membrane</keyword>
<organism evidence="11 12">
    <name type="scientific">Candidatus Uhrbacteria bacterium RIFOXYC2_FULL_47_19</name>
    <dbReference type="NCBI Taxonomy" id="1802424"/>
    <lineage>
        <taxon>Bacteria</taxon>
        <taxon>Candidatus Uhriibacteriota</taxon>
    </lineage>
</organism>
<gene>
    <name evidence="10" type="primary">atpG</name>
    <name evidence="11" type="ORF">A2480_03975</name>
</gene>
<dbReference type="InterPro" id="IPR000131">
    <property type="entry name" value="ATP_synth_F1_gsu"/>
</dbReference>
<protein>
    <recommendedName>
        <fullName evidence="10">ATP synthase gamma chain</fullName>
    </recommendedName>
    <alternativeName>
        <fullName evidence="10">ATP synthase F1 sector gamma subunit</fullName>
    </alternativeName>
    <alternativeName>
        <fullName evidence="10">F-ATPase gamma subunit</fullName>
    </alternativeName>
</protein>
<comment type="subcellular location">
    <subcellularLocation>
        <location evidence="10">Cell membrane</location>
        <topology evidence="10">Peripheral membrane protein</topology>
    </subcellularLocation>
    <subcellularLocation>
        <location evidence="2">Membrane</location>
        <topology evidence="2">Peripheral membrane protein</topology>
    </subcellularLocation>
</comment>
<dbReference type="NCBIfam" id="TIGR01146">
    <property type="entry name" value="ATPsyn_F1gamma"/>
    <property type="match status" value="1"/>
</dbReference>
<dbReference type="HAMAP" id="MF_00815">
    <property type="entry name" value="ATP_synth_gamma_bact"/>
    <property type="match status" value="1"/>
</dbReference>
<evidence type="ECO:0000256" key="2">
    <source>
        <dbReference type="ARBA" id="ARBA00004170"/>
    </source>
</evidence>
<evidence type="ECO:0000313" key="11">
    <source>
        <dbReference type="EMBL" id="OGM00382.1"/>
    </source>
</evidence>
<keyword evidence="6 10" id="KW-0406">Ion transport</keyword>
<comment type="subunit">
    <text evidence="10">F-type ATPases have 2 components, CF(1) - the catalytic core - and CF(0) - the membrane proton channel. CF(1) has five subunits: alpha(3), beta(3), gamma(1), delta(1), epsilon(1). CF(0) has three main subunits: a, b and c.</text>
</comment>
<evidence type="ECO:0000256" key="10">
    <source>
        <dbReference type="HAMAP-Rule" id="MF_00815"/>
    </source>
</evidence>
<dbReference type="PANTHER" id="PTHR11693:SF22">
    <property type="entry name" value="ATP SYNTHASE SUBUNIT GAMMA, MITOCHONDRIAL"/>
    <property type="match status" value="1"/>
</dbReference>
<keyword evidence="5 10" id="KW-0375">Hydrogen ion transport</keyword>
<keyword evidence="9 10" id="KW-0066">ATP synthesis</keyword>
<evidence type="ECO:0000256" key="6">
    <source>
        <dbReference type="ARBA" id="ARBA00023065"/>
    </source>
</evidence>
<dbReference type="GO" id="GO:0046933">
    <property type="term" value="F:proton-transporting ATP synthase activity, rotational mechanism"/>
    <property type="evidence" value="ECO:0007669"/>
    <property type="project" value="UniProtKB-UniRule"/>
</dbReference>
<dbReference type="STRING" id="1802424.A2480_03975"/>
<dbReference type="Pfam" id="PF00231">
    <property type="entry name" value="ATP-synt"/>
    <property type="match status" value="1"/>
</dbReference>
<dbReference type="Gene3D" id="3.40.1380.10">
    <property type="match status" value="1"/>
</dbReference>
<comment type="caution">
    <text evidence="11">The sequence shown here is derived from an EMBL/GenBank/DDBJ whole genome shotgun (WGS) entry which is preliminary data.</text>
</comment>
<evidence type="ECO:0000256" key="7">
    <source>
        <dbReference type="ARBA" id="ARBA00023136"/>
    </source>
</evidence>
<evidence type="ECO:0000256" key="3">
    <source>
        <dbReference type="ARBA" id="ARBA00007681"/>
    </source>
</evidence>
<dbReference type="PANTHER" id="PTHR11693">
    <property type="entry name" value="ATP SYNTHASE GAMMA CHAIN"/>
    <property type="match status" value="1"/>
</dbReference>
<reference evidence="11 12" key="1">
    <citation type="journal article" date="2016" name="Nat. Commun.">
        <title>Thousands of microbial genomes shed light on interconnected biogeochemical processes in an aquifer system.</title>
        <authorList>
            <person name="Anantharaman K."/>
            <person name="Brown C.T."/>
            <person name="Hug L.A."/>
            <person name="Sharon I."/>
            <person name="Castelle C.J."/>
            <person name="Probst A.J."/>
            <person name="Thomas B.C."/>
            <person name="Singh A."/>
            <person name="Wilkins M.J."/>
            <person name="Karaoz U."/>
            <person name="Brodie E.L."/>
            <person name="Williams K.H."/>
            <person name="Hubbard S.S."/>
            <person name="Banfield J.F."/>
        </authorList>
    </citation>
    <scope>NUCLEOTIDE SEQUENCE [LARGE SCALE GENOMIC DNA]</scope>
</reference>
<dbReference type="CDD" id="cd12151">
    <property type="entry name" value="F1-ATPase_gamma"/>
    <property type="match status" value="1"/>
</dbReference>
<comment type="function">
    <text evidence="1 10">Produces ATP from ADP in the presence of a proton gradient across the membrane. The gamma chain is believed to be important in regulating ATPase activity and the flow of protons through the CF(0) complex.</text>
</comment>
<evidence type="ECO:0000256" key="1">
    <source>
        <dbReference type="ARBA" id="ARBA00003456"/>
    </source>
</evidence>
<comment type="similarity">
    <text evidence="3 10">Belongs to the ATPase gamma chain family.</text>
</comment>
<evidence type="ECO:0000256" key="8">
    <source>
        <dbReference type="ARBA" id="ARBA00023196"/>
    </source>
</evidence>
<dbReference type="SUPFAM" id="SSF52943">
    <property type="entry name" value="ATP synthase (F1-ATPase), gamma subunit"/>
    <property type="match status" value="1"/>
</dbReference>
<evidence type="ECO:0000313" key="12">
    <source>
        <dbReference type="Proteomes" id="UP000176988"/>
    </source>
</evidence>
<evidence type="ECO:0000256" key="4">
    <source>
        <dbReference type="ARBA" id="ARBA00022448"/>
    </source>
</evidence>
<dbReference type="GO" id="GO:0045259">
    <property type="term" value="C:proton-transporting ATP synthase complex"/>
    <property type="evidence" value="ECO:0007669"/>
    <property type="project" value="UniProtKB-KW"/>
</dbReference>
<dbReference type="PRINTS" id="PR00126">
    <property type="entry name" value="ATPASEGAMMA"/>
</dbReference>
<evidence type="ECO:0000256" key="9">
    <source>
        <dbReference type="ARBA" id="ARBA00023310"/>
    </source>
</evidence>
<keyword evidence="10" id="KW-1003">Cell membrane</keyword>
<dbReference type="GO" id="GO:0042777">
    <property type="term" value="P:proton motive force-driven plasma membrane ATP synthesis"/>
    <property type="evidence" value="ECO:0007669"/>
    <property type="project" value="UniProtKB-UniRule"/>
</dbReference>
<dbReference type="GO" id="GO:0005886">
    <property type="term" value="C:plasma membrane"/>
    <property type="evidence" value="ECO:0007669"/>
    <property type="project" value="UniProtKB-SubCell"/>
</dbReference>
<name>A0A1F7WC55_9BACT</name>
<dbReference type="Gene3D" id="1.10.287.80">
    <property type="entry name" value="ATP synthase, gamma subunit, helix hairpin domain"/>
    <property type="match status" value="2"/>
</dbReference>
<evidence type="ECO:0000256" key="5">
    <source>
        <dbReference type="ARBA" id="ARBA00022781"/>
    </source>
</evidence>
<dbReference type="GO" id="GO:0005524">
    <property type="term" value="F:ATP binding"/>
    <property type="evidence" value="ECO:0007669"/>
    <property type="project" value="UniProtKB-UniRule"/>
</dbReference>
<sequence>MAISTRLIRRRIKSVTSTRKITKAMELVAASKMRKAVSSVLASQPYAEAAWTAIKEMAKVTDAGLHPLLSTKPDAERVMVILFTSERGLCGGFNSQLLRQVSQFTGKLPKDLPVDFVTIGRKGQVAIQRQGLSLIATFNELASHPTVAEMRPIADLAVGDFTAGKCRAIYLAFTDYVSALVQKPRVSQLLPVARIEGLGEVGEALAQSQNEKNELNITDPSHEYLFEPSPSEVLDVMLPRLVESQIYQALLESSASEHSARMLAMRTASDSAEEMIDSLTLSYNQARQAGITAEIAEISSGKAALEKSR</sequence>
<dbReference type="AlphaFoldDB" id="A0A1F7WC55"/>